<dbReference type="AlphaFoldDB" id="A0A2S2DWC5"/>
<proteinExistence type="predicted"/>
<dbReference type="GO" id="GO:0051287">
    <property type="term" value="F:NAD binding"/>
    <property type="evidence" value="ECO:0007669"/>
    <property type="project" value="InterPro"/>
</dbReference>
<evidence type="ECO:0000256" key="3">
    <source>
        <dbReference type="ARBA" id="ARBA00023027"/>
    </source>
</evidence>
<dbReference type="PANTHER" id="PTHR30004">
    <property type="entry name" value="4-HYDROXYTHREONINE-4-PHOSPHATE DEHYDROGENASE"/>
    <property type="match status" value="1"/>
</dbReference>
<evidence type="ECO:0000313" key="4">
    <source>
        <dbReference type="EMBL" id="AWL09592.1"/>
    </source>
</evidence>
<organism evidence="4 5">
    <name type="scientific">Aquirufa nivalisilvae</name>
    <dbReference type="NCBI Taxonomy" id="2516557"/>
    <lineage>
        <taxon>Bacteria</taxon>
        <taxon>Pseudomonadati</taxon>
        <taxon>Bacteroidota</taxon>
        <taxon>Cytophagia</taxon>
        <taxon>Cytophagales</taxon>
        <taxon>Flectobacillaceae</taxon>
        <taxon>Aquirufa</taxon>
    </lineage>
</organism>
<keyword evidence="1" id="KW-0479">Metal-binding</keyword>
<dbReference type="Proteomes" id="UP000245468">
    <property type="component" value="Chromosome"/>
</dbReference>
<keyword evidence="5" id="KW-1185">Reference proteome</keyword>
<protein>
    <submittedName>
        <fullName evidence="4">4-hydroxythreonine-4-phosphate dehydrogenase</fullName>
        <ecNumber evidence="4">1.1.1.262</ecNumber>
    </submittedName>
</protein>
<evidence type="ECO:0000256" key="1">
    <source>
        <dbReference type="ARBA" id="ARBA00022723"/>
    </source>
</evidence>
<dbReference type="NCBIfam" id="TIGR00557">
    <property type="entry name" value="pdxA"/>
    <property type="match status" value="1"/>
</dbReference>
<dbReference type="Gene3D" id="3.40.718.10">
    <property type="entry name" value="Isopropylmalate Dehydrogenase"/>
    <property type="match status" value="1"/>
</dbReference>
<dbReference type="PANTHER" id="PTHR30004:SF6">
    <property type="entry name" value="D-THREONATE 4-PHOSPHATE DEHYDROGENASE"/>
    <property type="match status" value="1"/>
</dbReference>
<dbReference type="EMBL" id="CP029346">
    <property type="protein sequence ID" value="AWL09592.1"/>
    <property type="molecule type" value="Genomic_DNA"/>
</dbReference>
<keyword evidence="2 4" id="KW-0560">Oxidoreductase</keyword>
<dbReference type="EC" id="1.1.1.262" evidence="4"/>
<gene>
    <name evidence="4" type="primary">pdxA</name>
    <name evidence="4" type="ORF">HME7025_01740</name>
</gene>
<dbReference type="OrthoDB" id="9801783at2"/>
<keyword evidence="3" id="KW-0520">NAD</keyword>
<sequence>MNTNKPLIGISLGDYNGIGPEIILKALGSPRILKWCTPVIYGSKKVMDFYRQKLELKDWSIKIVDNLNQVQEGQSYLVKAWDDKDTVVEPGKVTQEAGKAAFDCLEMAIKDLDRGLISALVTAPINKHNIQSEAFSFPGHTEYLTERFDAKSSLMMMVSENLRMGVATGHLPLQEVSNALNAQLLKDKISLFLKSLKEDFSIDKPKLAVLGLNPHAGESGLLGKEELEIIQPVIDEFRNKGNLVFGPYPADGFFGKAQFKEFDGVLGMYHDQGLIPFKYIAFDTGVNFTAGLPIIRTSPDHGTAYDIAGKNEADPSSFMHALFLAMDLVKNRMQA</sequence>
<dbReference type="GO" id="GO:0046872">
    <property type="term" value="F:metal ion binding"/>
    <property type="evidence" value="ECO:0007669"/>
    <property type="project" value="UniProtKB-KW"/>
</dbReference>
<reference evidence="5" key="1">
    <citation type="submission" date="2018-05" db="EMBL/GenBank/DDBJ databases">
        <title>Pseudarcicella sp. HME7025 Genome sequencing and assembly.</title>
        <authorList>
            <person name="Kim H."/>
            <person name="Kang H."/>
            <person name="Joh K."/>
        </authorList>
    </citation>
    <scope>NUCLEOTIDE SEQUENCE [LARGE SCALE GENOMIC DNA]</scope>
    <source>
        <strain evidence="5">HME7025</strain>
    </source>
</reference>
<evidence type="ECO:0000313" key="5">
    <source>
        <dbReference type="Proteomes" id="UP000245468"/>
    </source>
</evidence>
<dbReference type="RefSeq" id="WP_109323269.1">
    <property type="nucleotide sequence ID" value="NZ_CP029346.1"/>
</dbReference>
<accession>A0A2S2DWC5</accession>
<dbReference type="InterPro" id="IPR005255">
    <property type="entry name" value="PdxA_fam"/>
</dbReference>
<name>A0A2S2DWC5_9BACT</name>
<dbReference type="KEGG" id="psez:HME7025_01740"/>
<dbReference type="SUPFAM" id="SSF53659">
    <property type="entry name" value="Isocitrate/Isopropylmalate dehydrogenase-like"/>
    <property type="match status" value="1"/>
</dbReference>
<dbReference type="Pfam" id="PF04166">
    <property type="entry name" value="PdxA"/>
    <property type="match status" value="1"/>
</dbReference>
<evidence type="ECO:0000256" key="2">
    <source>
        <dbReference type="ARBA" id="ARBA00023002"/>
    </source>
</evidence>
<dbReference type="GO" id="GO:0050570">
    <property type="term" value="F:4-hydroxythreonine-4-phosphate dehydrogenase activity"/>
    <property type="evidence" value="ECO:0007669"/>
    <property type="project" value="UniProtKB-EC"/>
</dbReference>